<evidence type="ECO:0000313" key="6">
    <source>
        <dbReference type="Proteomes" id="UP000749559"/>
    </source>
</evidence>
<sequence>MPKLHYFETHIMGKPKKKRGMSFDYDKNRRKAWLKSKKLPTIGCHELKNAWDEKKSVKQNLREMGISADPNKSIKIMNTTEKHANDGETTWKPSASNIKPGVIEEMESRASVVKKKTMRLSQPEVRYCIYMMETYGENYKKMARDDKNYYQDTPAQIRKKIKTFKGIPEQYEEYLKSKEDKSSNMETT</sequence>
<evidence type="ECO:0000256" key="1">
    <source>
        <dbReference type="ARBA" id="ARBA00004604"/>
    </source>
</evidence>
<organism evidence="5 6">
    <name type="scientific">Owenia fusiformis</name>
    <name type="common">Polychaete worm</name>
    <dbReference type="NCBI Taxonomy" id="6347"/>
    <lineage>
        <taxon>Eukaryota</taxon>
        <taxon>Metazoa</taxon>
        <taxon>Spiralia</taxon>
        <taxon>Lophotrochozoa</taxon>
        <taxon>Annelida</taxon>
        <taxon>Polychaeta</taxon>
        <taxon>Sedentaria</taxon>
        <taxon>Canalipalpata</taxon>
        <taxon>Sabellida</taxon>
        <taxon>Oweniida</taxon>
        <taxon>Oweniidae</taxon>
        <taxon>Owenia</taxon>
    </lineage>
</organism>
<evidence type="ECO:0000256" key="3">
    <source>
        <dbReference type="ARBA" id="ARBA00015522"/>
    </source>
</evidence>
<proteinExistence type="inferred from homology"/>
<evidence type="ECO:0000313" key="5">
    <source>
        <dbReference type="EMBL" id="CAH1783292.1"/>
    </source>
</evidence>
<dbReference type="GO" id="GO:0042273">
    <property type="term" value="P:ribosomal large subunit biogenesis"/>
    <property type="evidence" value="ECO:0007669"/>
    <property type="project" value="TreeGrafter"/>
</dbReference>
<name>A0A8S4NT78_OWEFU</name>
<dbReference type="InterPro" id="IPR019002">
    <property type="entry name" value="Ribosome_biogenesis_Nop16"/>
</dbReference>
<keyword evidence="4" id="KW-0539">Nucleus</keyword>
<dbReference type="Pfam" id="PF09420">
    <property type="entry name" value="Nop16"/>
    <property type="match status" value="1"/>
</dbReference>
<dbReference type="EMBL" id="CAIIXF020000005">
    <property type="protein sequence ID" value="CAH1783292.1"/>
    <property type="molecule type" value="Genomic_DNA"/>
</dbReference>
<protein>
    <recommendedName>
        <fullName evidence="3">Nucleolar protein 16</fullName>
    </recommendedName>
</protein>
<dbReference type="OrthoDB" id="285729at2759"/>
<reference evidence="5" key="1">
    <citation type="submission" date="2022-03" db="EMBL/GenBank/DDBJ databases">
        <authorList>
            <person name="Martin C."/>
        </authorList>
    </citation>
    <scope>NUCLEOTIDE SEQUENCE</scope>
</reference>
<dbReference type="AlphaFoldDB" id="A0A8S4NT78"/>
<dbReference type="PANTHER" id="PTHR13243">
    <property type="entry name" value="HSPC111 PROTEIN-RELATED"/>
    <property type="match status" value="1"/>
</dbReference>
<dbReference type="PANTHER" id="PTHR13243:SF1">
    <property type="entry name" value="NUCLEOLAR PROTEIN 16"/>
    <property type="match status" value="1"/>
</dbReference>
<evidence type="ECO:0000256" key="2">
    <source>
        <dbReference type="ARBA" id="ARBA00008479"/>
    </source>
</evidence>
<accession>A0A8S4NT78</accession>
<comment type="similarity">
    <text evidence="2">Belongs to the NOP16 family.</text>
</comment>
<keyword evidence="6" id="KW-1185">Reference proteome</keyword>
<evidence type="ECO:0000256" key="4">
    <source>
        <dbReference type="ARBA" id="ARBA00023242"/>
    </source>
</evidence>
<comment type="caution">
    <text evidence="5">The sequence shown here is derived from an EMBL/GenBank/DDBJ whole genome shotgun (WGS) entry which is preliminary data.</text>
</comment>
<dbReference type="Proteomes" id="UP000749559">
    <property type="component" value="Unassembled WGS sequence"/>
</dbReference>
<dbReference type="GO" id="GO:0005730">
    <property type="term" value="C:nucleolus"/>
    <property type="evidence" value="ECO:0007669"/>
    <property type="project" value="UniProtKB-SubCell"/>
</dbReference>
<comment type="subcellular location">
    <subcellularLocation>
        <location evidence="1">Nucleus</location>
        <location evidence="1">Nucleolus</location>
    </subcellularLocation>
</comment>
<gene>
    <name evidence="5" type="ORF">OFUS_LOCUS9641</name>
</gene>